<evidence type="ECO:0000313" key="3">
    <source>
        <dbReference type="EMBL" id="CAD8342831.1"/>
    </source>
</evidence>
<sequence>MKSQDHHDVKQYKKSCEERDRRSLQYRGKKFALEKLEERLEKAEAQSKAHESFELKSESWRDVQEYIKDCKKRKRKSLALRAKEKRSHMEWAQREKERALQETSRDVNSRLWDRRHVELAKQTERAKAAADALRNAGVVLKGNPFSSLLE</sequence>
<evidence type="ECO:0000256" key="2">
    <source>
        <dbReference type="SAM" id="MobiDB-lite"/>
    </source>
</evidence>
<evidence type="ECO:0000256" key="1">
    <source>
        <dbReference type="SAM" id="Coils"/>
    </source>
</evidence>
<organism evidence="3">
    <name type="scientific">Craspedostauros australis</name>
    <dbReference type="NCBI Taxonomy" id="1486917"/>
    <lineage>
        <taxon>Eukaryota</taxon>
        <taxon>Sar</taxon>
        <taxon>Stramenopiles</taxon>
        <taxon>Ochrophyta</taxon>
        <taxon>Bacillariophyta</taxon>
        <taxon>Bacillariophyceae</taxon>
        <taxon>Bacillariophycidae</taxon>
        <taxon>Naviculales</taxon>
        <taxon>Naviculaceae</taxon>
        <taxon>Craspedostauros</taxon>
    </lineage>
</organism>
<accession>A0A7R9ZT96</accession>
<proteinExistence type="predicted"/>
<dbReference type="AlphaFoldDB" id="A0A7R9ZT96"/>
<protein>
    <submittedName>
        <fullName evidence="3">Uncharacterized protein</fullName>
    </submittedName>
</protein>
<feature type="region of interest" description="Disordered" evidence="2">
    <location>
        <begin position="79"/>
        <end position="105"/>
    </location>
</feature>
<keyword evidence="1" id="KW-0175">Coiled coil</keyword>
<feature type="compositionally biased region" description="Basic and acidic residues" evidence="2">
    <location>
        <begin position="87"/>
        <end position="105"/>
    </location>
</feature>
<reference evidence="3" key="1">
    <citation type="submission" date="2021-01" db="EMBL/GenBank/DDBJ databases">
        <authorList>
            <person name="Corre E."/>
            <person name="Pelletier E."/>
            <person name="Niang G."/>
            <person name="Scheremetjew M."/>
            <person name="Finn R."/>
            <person name="Kale V."/>
            <person name="Holt S."/>
            <person name="Cochrane G."/>
            <person name="Meng A."/>
            <person name="Brown T."/>
            <person name="Cohen L."/>
        </authorList>
    </citation>
    <scope>NUCLEOTIDE SEQUENCE</scope>
    <source>
        <strain evidence="3">CCMP3328</strain>
    </source>
</reference>
<feature type="coiled-coil region" evidence="1">
    <location>
        <begin position="26"/>
        <end position="53"/>
    </location>
</feature>
<dbReference type="EMBL" id="HBEF01024206">
    <property type="protein sequence ID" value="CAD8342831.1"/>
    <property type="molecule type" value="Transcribed_RNA"/>
</dbReference>
<gene>
    <name evidence="3" type="ORF">CAUS1442_LOCUS14966</name>
</gene>
<name>A0A7R9ZT96_9STRA</name>